<dbReference type="HOGENOM" id="CLU_134996_0_0_11"/>
<dbReference type="EMBL" id="CP000656">
    <property type="protein sequence ID" value="ABP45900.1"/>
    <property type="molecule type" value="Genomic_DNA"/>
</dbReference>
<evidence type="ECO:0000256" key="2">
    <source>
        <dbReference type="SAM" id="Phobius"/>
    </source>
</evidence>
<evidence type="ECO:0000313" key="3">
    <source>
        <dbReference type="EMBL" id="ABP45900.1"/>
    </source>
</evidence>
<protein>
    <submittedName>
        <fullName evidence="3">Uncharacterized protein</fullName>
    </submittedName>
</protein>
<feature type="transmembrane region" description="Helical" evidence="2">
    <location>
        <begin position="37"/>
        <end position="60"/>
    </location>
</feature>
<accession>A4TA67</accession>
<dbReference type="eggNOG" id="ENOG5031M0I">
    <property type="taxonomic scope" value="Bacteria"/>
</dbReference>
<keyword evidence="2" id="KW-0812">Transmembrane</keyword>
<dbReference type="STRING" id="350054.Mflv_3424"/>
<dbReference type="AlphaFoldDB" id="A4TA67"/>
<name>A4TA67_MYCGI</name>
<feature type="region of interest" description="Disordered" evidence="1">
    <location>
        <begin position="174"/>
        <end position="197"/>
    </location>
</feature>
<keyword evidence="2" id="KW-0472">Membrane</keyword>
<reference evidence="3" key="1">
    <citation type="submission" date="2007-04" db="EMBL/GenBank/DDBJ databases">
        <authorList>
            <consortium name="US DOE Joint Genome Institute"/>
            <person name="Copeland A."/>
            <person name="Lucas S."/>
            <person name="Lapidus A."/>
            <person name="Barry K."/>
            <person name="Detter J.C."/>
            <person name="Glavina del Rio T."/>
            <person name="Hammon N."/>
            <person name="Israni S."/>
            <person name="Dalin E."/>
            <person name="Tice H."/>
            <person name="Pitluck S."/>
            <person name="Chain P."/>
            <person name="Malfatti S."/>
            <person name="Shin M."/>
            <person name="Vergez L."/>
            <person name="Schmutz J."/>
            <person name="Larimer F."/>
            <person name="Land M."/>
            <person name="Hauser L."/>
            <person name="Kyrpides N."/>
            <person name="Mikhailova N."/>
            <person name="Miller C."/>
            <person name="Richardson P."/>
        </authorList>
    </citation>
    <scope>NUCLEOTIDE SEQUENCE</scope>
    <source>
        <strain evidence="3">PYR-GCK</strain>
    </source>
</reference>
<evidence type="ECO:0000256" key="1">
    <source>
        <dbReference type="SAM" id="MobiDB-lite"/>
    </source>
</evidence>
<keyword evidence="2" id="KW-1133">Transmembrane helix</keyword>
<gene>
    <name evidence="3" type="ordered locus">Mflv_3424</name>
</gene>
<organism evidence="3">
    <name type="scientific">Mycolicibacterium gilvum (strain PYR-GCK)</name>
    <name type="common">Mycobacterium gilvum (strain PYR-GCK)</name>
    <dbReference type="NCBI Taxonomy" id="350054"/>
    <lineage>
        <taxon>Bacteria</taxon>
        <taxon>Bacillati</taxon>
        <taxon>Actinomycetota</taxon>
        <taxon>Actinomycetes</taxon>
        <taxon>Mycobacteriales</taxon>
        <taxon>Mycobacteriaceae</taxon>
        <taxon>Mycolicibacterium</taxon>
    </lineage>
</organism>
<dbReference type="KEGG" id="mgi:Mflv_3424"/>
<proteinExistence type="predicted"/>
<reference evidence="3" key="2">
    <citation type="journal article" date="2013" name="PLoS ONE">
        <title>A Gene Expression Study of the Activities of Aromatic Ring-Cleavage Dioxygenases in Mycobacterium gilvum PYR-GCK to Changes in Salinity and pH during Pyrene Degradation.</title>
        <authorList>
            <person name="Badejo A.C."/>
            <person name="Badejo A.O."/>
            <person name="Shin K.H."/>
            <person name="Chai Y.G."/>
        </authorList>
    </citation>
    <scope>NUCLEOTIDE SEQUENCE [LARGE SCALE GENOMIC DNA]</scope>
    <source>
        <strain evidence="3">PYR-GCK</strain>
    </source>
</reference>
<sequence>MIGRPLCNAGACCSGFTFVTAAICSHRIPTEGVFVNKLVVLSGGFIAAGSVALLGAGAAISQPQPGAAAHPSNVVGEQYGRALAILKSQGIKAFFGGSTGSVLPQSACLVGSQKVTSGGRMLLMLDCTQEAADQIKAMGPTGGPTVGANGVTTVTPTPLVPIAGAPGAGVAPPQPGIVQSVPQGGGAPIIANTSPRP</sequence>